<gene>
    <name evidence="1" type="ORF">L3X38_017791</name>
</gene>
<evidence type="ECO:0000313" key="2">
    <source>
        <dbReference type="Proteomes" id="UP001054821"/>
    </source>
</evidence>
<comment type="caution">
    <text evidence="1">The sequence shown here is derived from an EMBL/GenBank/DDBJ whole genome shotgun (WGS) entry which is preliminary data.</text>
</comment>
<proteinExistence type="predicted"/>
<dbReference type="EMBL" id="JAJFAZ020000003">
    <property type="protein sequence ID" value="KAI5338520.1"/>
    <property type="molecule type" value="Genomic_DNA"/>
</dbReference>
<sequence>MHYAPCLACLYRSLVSCSRGRSSSMGGYWRAWEVWACEYLKTTCNITWNILELIGTPGGPMNPTCRKPSKIARRQPVNESYLRDQLVQPGFWESESQCKV</sequence>
<dbReference type="AlphaFoldDB" id="A0AAD4W7T2"/>
<reference evidence="1 2" key="1">
    <citation type="journal article" date="2022" name="G3 (Bethesda)">
        <title>Whole-genome sequence and methylome profiling of the almond [Prunus dulcis (Mill.) D.A. Webb] cultivar 'Nonpareil'.</title>
        <authorList>
            <person name="D'Amico-Willman K.M."/>
            <person name="Ouma W.Z."/>
            <person name="Meulia T."/>
            <person name="Sideli G.M."/>
            <person name="Gradziel T.M."/>
            <person name="Fresnedo-Ramirez J."/>
        </authorList>
    </citation>
    <scope>NUCLEOTIDE SEQUENCE [LARGE SCALE GENOMIC DNA]</scope>
    <source>
        <strain evidence="1">Clone GOH B32 T37-40</strain>
    </source>
</reference>
<accession>A0AAD4W7T2</accession>
<evidence type="ECO:0000313" key="1">
    <source>
        <dbReference type="EMBL" id="KAI5338520.1"/>
    </source>
</evidence>
<name>A0AAD4W7T2_PRUDU</name>
<protein>
    <submittedName>
        <fullName evidence="1">Uncharacterized protein</fullName>
    </submittedName>
</protein>
<dbReference type="Proteomes" id="UP001054821">
    <property type="component" value="Chromosome 3"/>
</dbReference>
<keyword evidence="2" id="KW-1185">Reference proteome</keyword>
<organism evidence="1 2">
    <name type="scientific">Prunus dulcis</name>
    <name type="common">Almond</name>
    <name type="synonym">Amygdalus dulcis</name>
    <dbReference type="NCBI Taxonomy" id="3755"/>
    <lineage>
        <taxon>Eukaryota</taxon>
        <taxon>Viridiplantae</taxon>
        <taxon>Streptophyta</taxon>
        <taxon>Embryophyta</taxon>
        <taxon>Tracheophyta</taxon>
        <taxon>Spermatophyta</taxon>
        <taxon>Magnoliopsida</taxon>
        <taxon>eudicotyledons</taxon>
        <taxon>Gunneridae</taxon>
        <taxon>Pentapetalae</taxon>
        <taxon>rosids</taxon>
        <taxon>fabids</taxon>
        <taxon>Rosales</taxon>
        <taxon>Rosaceae</taxon>
        <taxon>Amygdaloideae</taxon>
        <taxon>Amygdaleae</taxon>
        <taxon>Prunus</taxon>
    </lineage>
</organism>